<keyword evidence="4" id="KW-1185">Reference proteome</keyword>
<feature type="domain" description="ASCH" evidence="2">
    <location>
        <begin position="14"/>
        <end position="117"/>
    </location>
</feature>
<proteinExistence type="predicted"/>
<protein>
    <recommendedName>
        <fullName evidence="2">ASCH domain-containing protein</fullName>
    </recommendedName>
</protein>
<sequence length="364" mass="40737">MRGNNSGNYKNPCLTMHQPWASLLVHGIKRIEGRSWPAPIRGRLWIHAASKVPDESTIKAMECFYKEIYAVNGITDIKFPEHYPTSRLLGCVEVAGCLRQEELACWETVPESVRLEAQTNYCWLCEHPQKLLIPFEMRGYQGVYNLEKKIYEAAVRGLSPVTSPLPVKFPLPDPHDSFSLQPGCISVSSPNLKASSEADRSSTLTLAIAGAQEAALQFSKKDQNSRISVKNNIPYKTNTSYEETKTVKSYNLRSESRSRDKDKTSSTNFSEIFDDGTLPLHHEDKRSYSQYEGSSRYNQYRGADERQPLPQPAKGSMASKKEEKSRAVRYEGSSRQIQSPGAALSPSTQPPSKIFAAAVRGLKP</sequence>
<feature type="region of interest" description="Disordered" evidence="1">
    <location>
        <begin position="242"/>
        <end position="352"/>
    </location>
</feature>
<dbReference type="PANTHER" id="PTHR12963:SF0">
    <property type="entry name" value="EXPRESSED PROTEIN"/>
    <property type="match status" value="1"/>
</dbReference>
<feature type="compositionally biased region" description="Polar residues" evidence="1">
    <location>
        <begin position="288"/>
        <end position="298"/>
    </location>
</feature>
<evidence type="ECO:0000313" key="4">
    <source>
        <dbReference type="Proteomes" id="UP001293593"/>
    </source>
</evidence>
<dbReference type="EMBL" id="JAWXYG010000005">
    <property type="protein sequence ID" value="KAK4273597.1"/>
    <property type="molecule type" value="Genomic_DNA"/>
</dbReference>
<dbReference type="Gene3D" id="2.30.130.30">
    <property type="entry name" value="Hypothetical protein"/>
    <property type="match status" value="1"/>
</dbReference>
<feature type="compositionally biased region" description="Basic and acidic residues" evidence="1">
    <location>
        <begin position="254"/>
        <end position="264"/>
    </location>
</feature>
<evidence type="ECO:0000259" key="2">
    <source>
        <dbReference type="SMART" id="SM01022"/>
    </source>
</evidence>
<dbReference type="AlphaFoldDB" id="A0AAE1JMK0"/>
<dbReference type="Pfam" id="PF04266">
    <property type="entry name" value="ASCH"/>
    <property type="match status" value="1"/>
</dbReference>
<evidence type="ECO:0000256" key="1">
    <source>
        <dbReference type="SAM" id="MobiDB-lite"/>
    </source>
</evidence>
<gene>
    <name evidence="3" type="ORF">QN277_021970</name>
</gene>
<dbReference type="SUPFAM" id="SSF88697">
    <property type="entry name" value="PUA domain-like"/>
    <property type="match status" value="1"/>
</dbReference>
<feature type="compositionally biased region" description="Basic and acidic residues" evidence="1">
    <location>
        <begin position="319"/>
        <end position="329"/>
    </location>
</feature>
<dbReference type="InterPro" id="IPR007374">
    <property type="entry name" value="ASCH_domain"/>
</dbReference>
<dbReference type="SMART" id="SM01022">
    <property type="entry name" value="ASCH"/>
    <property type="match status" value="1"/>
</dbReference>
<dbReference type="PANTHER" id="PTHR12963">
    <property type="entry name" value="THYROID RECEPTOR INTERACTING PROTEIN RELATED"/>
    <property type="match status" value="1"/>
</dbReference>
<dbReference type="FunFam" id="2.30.130.30:FF:000002">
    <property type="entry name" value="Activating signal cointegrator 1"/>
    <property type="match status" value="1"/>
</dbReference>
<feature type="compositionally biased region" description="Polar residues" evidence="1">
    <location>
        <begin position="333"/>
        <end position="351"/>
    </location>
</feature>
<evidence type="ECO:0000313" key="3">
    <source>
        <dbReference type="EMBL" id="KAK4273597.1"/>
    </source>
</evidence>
<comment type="caution">
    <text evidence="3">The sequence shown here is derived from an EMBL/GenBank/DDBJ whole genome shotgun (WGS) entry which is preliminary data.</text>
</comment>
<dbReference type="CDD" id="cd06554">
    <property type="entry name" value="ASCH_ASC-1_like"/>
    <property type="match status" value="1"/>
</dbReference>
<dbReference type="InterPro" id="IPR039128">
    <property type="entry name" value="TRIP4-like"/>
</dbReference>
<dbReference type="InterPro" id="IPR015947">
    <property type="entry name" value="PUA-like_sf"/>
</dbReference>
<organism evidence="3 4">
    <name type="scientific">Acacia crassicarpa</name>
    <name type="common">northern wattle</name>
    <dbReference type="NCBI Taxonomy" id="499986"/>
    <lineage>
        <taxon>Eukaryota</taxon>
        <taxon>Viridiplantae</taxon>
        <taxon>Streptophyta</taxon>
        <taxon>Embryophyta</taxon>
        <taxon>Tracheophyta</taxon>
        <taxon>Spermatophyta</taxon>
        <taxon>Magnoliopsida</taxon>
        <taxon>eudicotyledons</taxon>
        <taxon>Gunneridae</taxon>
        <taxon>Pentapetalae</taxon>
        <taxon>rosids</taxon>
        <taxon>fabids</taxon>
        <taxon>Fabales</taxon>
        <taxon>Fabaceae</taxon>
        <taxon>Caesalpinioideae</taxon>
        <taxon>mimosoid clade</taxon>
        <taxon>Acacieae</taxon>
        <taxon>Acacia</taxon>
    </lineage>
</organism>
<name>A0AAE1JMK0_9FABA</name>
<feature type="compositionally biased region" description="Polar residues" evidence="1">
    <location>
        <begin position="242"/>
        <end position="253"/>
    </location>
</feature>
<dbReference type="Proteomes" id="UP001293593">
    <property type="component" value="Unassembled WGS sequence"/>
</dbReference>
<accession>A0AAE1JMK0</accession>
<reference evidence="3" key="1">
    <citation type="submission" date="2023-10" db="EMBL/GenBank/DDBJ databases">
        <title>Chromosome-level genome of the transformable northern wattle, Acacia crassicarpa.</title>
        <authorList>
            <person name="Massaro I."/>
            <person name="Sinha N.R."/>
            <person name="Poethig S."/>
            <person name="Leichty A.R."/>
        </authorList>
    </citation>
    <scope>NUCLEOTIDE SEQUENCE</scope>
    <source>
        <strain evidence="3">Acra3RX</strain>
        <tissue evidence="3">Leaf</tissue>
    </source>
</reference>